<dbReference type="InterPro" id="IPR012334">
    <property type="entry name" value="Pectin_lyas_fold"/>
</dbReference>
<dbReference type="InterPro" id="IPR038177">
    <property type="entry name" value="IAT_beta_sf"/>
</dbReference>
<keyword evidence="3" id="KW-1185">Reference proteome</keyword>
<proteinExistence type="predicted"/>
<sequence length="871" mass="92362">MADYKSRMVIASICLLLDKSNAFAQSLMFFPNTENSSRLTTTGGFNYFQNSTNGNGFADYLLPLNKRNNSLLFTNLDIKIGQQESKSGSAGLGYRYLNTQSIVGAYLFTDVNNTIFNKTFTTLNPGIEWRSKSVDFHVNAYVPVTNRIKLLSSERNQITSFQSRRQITTTQLFYEAVGAGGDMSIGKQFSHLRQSRAYVGGYYYSPQQMKAIKGMQAGVDIPIMNQVVLNVADSYDNNLHNTFFLGVSIQFGGVSPLNQNRLEDHFSDAIPRHLGTLNTGSSIPSETAWIEKKSETQFNNIWFFNGASSGSSNITPDSCTFEHPCSSTQLNQNSINNINKWAPGANLYLETGTYDISPDNNQLFVLGGQSFFGRTYQFAAPAPFGAQPLLNGSLVLQGNNTIANIALAGTGTQQTAGVVAGRMTQAVSNININSVSISDFRGNTEDAGYGITAYGTDINIDNALIENIQGGTNPELINTNAAYGIRATNSASGQIDIRNTSIQNIYNNNSGVINAAYGINVENNGNGVITAENNFINHLTLSPNEALYGIYSLNNGVGGIYLQNNVMTDFSVSNAPGGMNQAIYGISALNNNLGATLILNNTASNFQTNNASVGTTIYGINAINQQGIIQIDNNKVFHFTGASSDVDVVNGLTIANYGGTARVSGNLIDNITAGFGGSIGGTAQGINLFQIYGNSIIANNQVSRVTAGNNAWGGDAQGIYAVNDSDYTGVGGVISLIDNRVSEIYAGNGSNIGGTAIGISTDNRSGNLLIDRNTVAQVRGGTGEGIGGSAMGIYSLNQGSEVSISNSQVTNIQGGNSDPIFGVGGDAYGIYGYYYFGSDIIESDNFVSNVTSGQGGAAGIEGTIVITSPPG</sequence>
<dbReference type="SMART" id="SM00710">
    <property type="entry name" value="PbH1"/>
    <property type="match status" value="11"/>
</dbReference>
<dbReference type="AlphaFoldDB" id="A0A0W0RJU0"/>
<gene>
    <name evidence="2" type="ORF">Lboz_2909</name>
</gene>
<evidence type="ECO:0000313" key="2">
    <source>
        <dbReference type="EMBL" id="KTC71332.1"/>
    </source>
</evidence>
<dbReference type="InterPro" id="IPR006626">
    <property type="entry name" value="PbH1"/>
</dbReference>
<evidence type="ECO:0000256" key="1">
    <source>
        <dbReference type="SAM" id="SignalP"/>
    </source>
</evidence>
<evidence type="ECO:0000313" key="3">
    <source>
        <dbReference type="Proteomes" id="UP000054695"/>
    </source>
</evidence>
<dbReference type="Gene3D" id="2.40.160.160">
    <property type="entry name" value="Inverse autotransporter, beta-domain"/>
    <property type="match status" value="1"/>
</dbReference>
<keyword evidence="1" id="KW-0732">Signal</keyword>
<dbReference type="Proteomes" id="UP000054695">
    <property type="component" value="Unassembled WGS sequence"/>
</dbReference>
<feature type="chain" id="PRO_5006910985" evidence="1">
    <location>
        <begin position="25"/>
        <end position="871"/>
    </location>
</feature>
<reference evidence="2 3" key="1">
    <citation type="submission" date="2015-11" db="EMBL/GenBank/DDBJ databases">
        <title>Genomic analysis of 38 Legionella species identifies large and diverse effector repertoires.</title>
        <authorList>
            <person name="Burstein D."/>
            <person name="Amaro F."/>
            <person name="Zusman T."/>
            <person name="Lifshitz Z."/>
            <person name="Cohen O."/>
            <person name="Gilbert J.A."/>
            <person name="Pupko T."/>
            <person name="Shuman H.A."/>
            <person name="Segal G."/>
        </authorList>
    </citation>
    <scope>NUCLEOTIDE SEQUENCE [LARGE SCALE GENOMIC DNA]</scope>
    <source>
        <strain evidence="2 3">WIGA</strain>
    </source>
</reference>
<organism evidence="2 3">
    <name type="scientific">Legionella bozemanae</name>
    <name type="common">Fluoribacter bozemanae</name>
    <dbReference type="NCBI Taxonomy" id="447"/>
    <lineage>
        <taxon>Bacteria</taxon>
        <taxon>Pseudomonadati</taxon>
        <taxon>Pseudomonadota</taxon>
        <taxon>Gammaproteobacteria</taxon>
        <taxon>Legionellales</taxon>
        <taxon>Legionellaceae</taxon>
        <taxon>Legionella</taxon>
    </lineage>
</organism>
<name>A0A0W0RJU0_LEGBO</name>
<accession>A0A0W0RJU0</accession>
<dbReference type="OrthoDB" id="5647610at2"/>
<comment type="caution">
    <text evidence="2">The sequence shown here is derived from an EMBL/GenBank/DDBJ whole genome shotgun (WGS) entry which is preliminary data.</text>
</comment>
<feature type="signal peptide" evidence="1">
    <location>
        <begin position="1"/>
        <end position="24"/>
    </location>
</feature>
<dbReference type="PATRIC" id="fig|447.4.peg.3103"/>
<dbReference type="EMBL" id="LNXU01000032">
    <property type="protein sequence ID" value="KTC71332.1"/>
    <property type="molecule type" value="Genomic_DNA"/>
</dbReference>
<dbReference type="STRING" id="447.Lboz_2909"/>
<dbReference type="Gene3D" id="2.160.20.10">
    <property type="entry name" value="Single-stranded right-handed beta-helix, Pectin lyase-like"/>
    <property type="match status" value="1"/>
</dbReference>
<protein>
    <submittedName>
        <fullName evidence="2">Uncharacterized protein</fullName>
    </submittedName>
</protein>
<dbReference type="RefSeq" id="WP_058460483.1">
    <property type="nucleotide sequence ID" value="NZ_CAAAIY010000041.1"/>
</dbReference>